<dbReference type="KEGG" id="gtt:GUITHDRAFT_142760"/>
<dbReference type="AlphaFoldDB" id="L1IX68"/>
<sequence length="371" mass="41281">MAGGAGRMAAFMALVVMMSMAMADVVATSRSSEGRKAGRGRTEASDAPLELASPPWSEKREEGKQERLEDVLKAIKQAEAADGKAAQQEKAFGGKELADANSATAQAARFMGKAEKLLQSEEALKHEERQVENKLTNLKDSGIMGGPWRSHGTDFSDEWRVYPKRPLERLKEVARRRMILQRGKEKKGKEGKVKGKDVEISDDVSDLDKDGKVQSRSSDYFNDLPQGKPYGDYQWVDSKPKVRWSYYRKSTIKAGFDLSNCFLAAQKDKSKVVVKILEKQETRIISTKNGCTCKMPWKYFPDESNNGHLQESNELKTYNRCSNNGSSKPWCAVEGTCGTKRFERYCARTRMRAMALETTGGPTGTTAASSK</sequence>
<keyword evidence="3" id="KW-0732">Signal</keyword>
<evidence type="ECO:0000256" key="2">
    <source>
        <dbReference type="SAM" id="MobiDB-lite"/>
    </source>
</evidence>
<name>L1IX68_GUITC</name>
<evidence type="ECO:0000313" key="6">
    <source>
        <dbReference type="Proteomes" id="UP000011087"/>
    </source>
</evidence>
<reference evidence="6" key="2">
    <citation type="submission" date="2012-11" db="EMBL/GenBank/DDBJ databases">
        <authorList>
            <person name="Kuo A."/>
            <person name="Curtis B.A."/>
            <person name="Tanifuji G."/>
            <person name="Burki F."/>
            <person name="Gruber A."/>
            <person name="Irimia M."/>
            <person name="Maruyama S."/>
            <person name="Arias M.C."/>
            <person name="Ball S.G."/>
            <person name="Gile G.H."/>
            <person name="Hirakawa Y."/>
            <person name="Hopkins J.F."/>
            <person name="Rensing S.A."/>
            <person name="Schmutz J."/>
            <person name="Symeonidi A."/>
            <person name="Elias M."/>
            <person name="Eveleigh R.J."/>
            <person name="Herman E.K."/>
            <person name="Klute M.J."/>
            <person name="Nakayama T."/>
            <person name="Obornik M."/>
            <person name="Reyes-Prieto A."/>
            <person name="Armbrust E.V."/>
            <person name="Aves S.J."/>
            <person name="Beiko R.G."/>
            <person name="Coutinho P."/>
            <person name="Dacks J.B."/>
            <person name="Durnford D.G."/>
            <person name="Fast N.M."/>
            <person name="Green B.R."/>
            <person name="Grisdale C."/>
            <person name="Hempe F."/>
            <person name="Henrissat B."/>
            <person name="Hoppner M.P."/>
            <person name="Ishida K.-I."/>
            <person name="Kim E."/>
            <person name="Koreny L."/>
            <person name="Kroth P.G."/>
            <person name="Liu Y."/>
            <person name="Malik S.-B."/>
            <person name="Maier U.G."/>
            <person name="McRose D."/>
            <person name="Mock T."/>
            <person name="Neilson J.A."/>
            <person name="Onodera N.T."/>
            <person name="Poole A.M."/>
            <person name="Pritham E.J."/>
            <person name="Richards T.A."/>
            <person name="Rocap G."/>
            <person name="Roy S.W."/>
            <person name="Sarai C."/>
            <person name="Schaack S."/>
            <person name="Shirato S."/>
            <person name="Slamovits C.H."/>
            <person name="Spencer D.F."/>
            <person name="Suzuki S."/>
            <person name="Worden A.Z."/>
            <person name="Zauner S."/>
            <person name="Barry K."/>
            <person name="Bell C."/>
            <person name="Bharti A.K."/>
            <person name="Crow J.A."/>
            <person name="Grimwood J."/>
            <person name="Kramer R."/>
            <person name="Lindquist E."/>
            <person name="Lucas S."/>
            <person name="Salamov A."/>
            <person name="McFadden G.I."/>
            <person name="Lane C.E."/>
            <person name="Keeling P.J."/>
            <person name="Gray M.W."/>
            <person name="Grigoriev I.V."/>
            <person name="Archibald J.M."/>
        </authorList>
    </citation>
    <scope>NUCLEOTIDE SEQUENCE</scope>
    <source>
        <strain evidence="6">CCMP2712</strain>
    </source>
</reference>
<feature type="signal peptide" evidence="3">
    <location>
        <begin position="1"/>
        <end position="23"/>
    </location>
</feature>
<dbReference type="EMBL" id="JH993031">
    <property type="protein sequence ID" value="EKX40450.1"/>
    <property type="molecule type" value="Genomic_DNA"/>
</dbReference>
<evidence type="ECO:0000313" key="4">
    <source>
        <dbReference type="EMBL" id="EKX40450.1"/>
    </source>
</evidence>
<feature type="compositionally biased region" description="Basic and acidic residues" evidence="2">
    <location>
        <begin position="57"/>
        <end position="67"/>
    </location>
</feature>
<feature type="chain" id="PRO_5008770650" evidence="3">
    <location>
        <begin position="24"/>
        <end position="371"/>
    </location>
</feature>
<dbReference type="Proteomes" id="UP000011087">
    <property type="component" value="Unassembled WGS sequence"/>
</dbReference>
<reference evidence="4 6" key="1">
    <citation type="journal article" date="2012" name="Nature">
        <title>Algal genomes reveal evolutionary mosaicism and the fate of nucleomorphs.</title>
        <authorList>
            <consortium name="DOE Joint Genome Institute"/>
            <person name="Curtis B.A."/>
            <person name="Tanifuji G."/>
            <person name="Burki F."/>
            <person name="Gruber A."/>
            <person name="Irimia M."/>
            <person name="Maruyama S."/>
            <person name="Arias M.C."/>
            <person name="Ball S.G."/>
            <person name="Gile G.H."/>
            <person name="Hirakawa Y."/>
            <person name="Hopkins J.F."/>
            <person name="Kuo A."/>
            <person name="Rensing S.A."/>
            <person name="Schmutz J."/>
            <person name="Symeonidi A."/>
            <person name="Elias M."/>
            <person name="Eveleigh R.J."/>
            <person name="Herman E.K."/>
            <person name="Klute M.J."/>
            <person name="Nakayama T."/>
            <person name="Obornik M."/>
            <person name="Reyes-Prieto A."/>
            <person name="Armbrust E.V."/>
            <person name="Aves S.J."/>
            <person name="Beiko R.G."/>
            <person name="Coutinho P."/>
            <person name="Dacks J.B."/>
            <person name="Durnford D.G."/>
            <person name="Fast N.M."/>
            <person name="Green B.R."/>
            <person name="Grisdale C.J."/>
            <person name="Hempel F."/>
            <person name="Henrissat B."/>
            <person name="Hoppner M.P."/>
            <person name="Ishida K."/>
            <person name="Kim E."/>
            <person name="Koreny L."/>
            <person name="Kroth P.G."/>
            <person name="Liu Y."/>
            <person name="Malik S.B."/>
            <person name="Maier U.G."/>
            <person name="McRose D."/>
            <person name="Mock T."/>
            <person name="Neilson J.A."/>
            <person name="Onodera N.T."/>
            <person name="Poole A.M."/>
            <person name="Pritham E.J."/>
            <person name="Richards T.A."/>
            <person name="Rocap G."/>
            <person name="Roy S.W."/>
            <person name="Sarai C."/>
            <person name="Schaack S."/>
            <person name="Shirato S."/>
            <person name="Slamovits C.H."/>
            <person name="Spencer D.F."/>
            <person name="Suzuki S."/>
            <person name="Worden A.Z."/>
            <person name="Zauner S."/>
            <person name="Barry K."/>
            <person name="Bell C."/>
            <person name="Bharti A.K."/>
            <person name="Crow J.A."/>
            <person name="Grimwood J."/>
            <person name="Kramer R."/>
            <person name="Lindquist E."/>
            <person name="Lucas S."/>
            <person name="Salamov A."/>
            <person name="McFadden G.I."/>
            <person name="Lane C.E."/>
            <person name="Keeling P.J."/>
            <person name="Gray M.W."/>
            <person name="Grigoriev I.V."/>
            <person name="Archibald J.M."/>
        </authorList>
    </citation>
    <scope>NUCLEOTIDE SEQUENCE</scope>
    <source>
        <strain evidence="4 6">CCMP2712</strain>
    </source>
</reference>
<gene>
    <name evidence="4" type="ORF">GUITHDRAFT_142760</name>
</gene>
<dbReference type="GeneID" id="19047015"/>
<dbReference type="OrthoDB" id="10640434at2759"/>
<organism evidence="4">
    <name type="scientific">Guillardia theta (strain CCMP2712)</name>
    <name type="common">Cryptophyte</name>
    <dbReference type="NCBI Taxonomy" id="905079"/>
    <lineage>
        <taxon>Eukaryota</taxon>
        <taxon>Cryptophyceae</taxon>
        <taxon>Pyrenomonadales</taxon>
        <taxon>Geminigeraceae</taxon>
        <taxon>Guillardia</taxon>
    </lineage>
</organism>
<feature type="compositionally biased region" description="Basic and acidic residues" evidence="2">
    <location>
        <begin position="32"/>
        <end position="44"/>
    </location>
</feature>
<evidence type="ECO:0000256" key="3">
    <source>
        <dbReference type="SAM" id="SignalP"/>
    </source>
</evidence>
<evidence type="ECO:0000256" key="1">
    <source>
        <dbReference type="SAM" id="Coils"/>
    </source>
</evidence>
<dbReference type="HOGENOM" id="CLU_746904_0_0_1"/>
<reference evidence="5" key="3">
    <citation type="submission" date="2015-06" db="UniProtKB">
        <authorList>
            <consortium name="EnsemblProtists"/>
        </authorList>
    </citation>
    <scope>IDENTIFICATION</scope>
</reference>
<dbReference type="RefSeq" id="XP_005827430.1">
    <property type="nucleotide sequence ID" value="XM_005827373.1"/>
</dbReference>
<proteinExistence type="predicted"/>
<protein>
    <submittedName>
        <fullName evidence="4 5">Uncharacterized protein</fullName>
    </submittedName>
</protein>
<accession>L1IX68</accession>
<feature type="coiled-coil region" evidence="1">
    <location>
        <begin position="114"/>
        <end position="141"/>
    </location>
</feature>
<dbReference type="PaxDb" id="55529-EKX40450"/>
<feature type="region of interest" description="Disordered" evidence="2">
    <location>
        <begin position="28"/>
        <end position="67"/>
    </location>
</feature>
<keyword evidence="6" id="KW-1185">Reference proteome</keyword>
<keyword evidence="1" id="KW-0175">Coiled coil</keyword>
<dbReference type="EnsemblProtists" id="EKX40450">
    <property type="protein sequence ID" value="EKX40450"/>
    <property type="gene ID" value="GUITHDRAFT_142760"/>
</dbReference>
<evidence type="ECO:0000313" key="5">
    <source>
        <dbReference type="EnsemblProtists" id="EKX40450"/>
    </source>
</evidence>